<sequence>MSKEAQSVPIVTLAGVANIGDFLSELPLPKKTKKEVISLFPNNKTSSDAWKIIQKQDINLAVQLANVLNQVNTDHLKLKDGVIDDANIGAKNTDPKLMTLLAQSVSHLLQTRGESSQQSDFSINSMMGNTTNTPLVNGRAGLHEQQAALSQQFNASGPSYQAQMNTPGQAFSPLKTRRMRTTSATPLSNSNNQNNELQQGVHSNVSARTQMATPVQEFSPLKTRGMRSGLQTPLSNNRQSQGNAPGQPAFDNEYHNSDQLNVQRNLNNLQEFNENISKSGKQAEMPKNGYVTPSRHETPRTELMNQMQEVPDDILCGPVETTGKHSHASKKHKKSKKHKLYDNDDSCTEEDVESSGIHIQSNALATDNISVVDSSENFSPAKGKSIPKIIISRNTEDSNKFIVKENSTNSENSLKRRRSTEDSDHKLHDGKRSKSEKETNGNPILMMPSIPIKLDRRLSVRLEDVYDYRQSTSYKRFSENMENMFDFDDQCDISSSIENESQEVDAEFLLTRTALSEMCTETAKLKSMKTLSK</sequence>
<feature type="region of interest" description="Disordered" evidence="1">
    <location>
        <begin position="212"/>
        <end position="254"/>
    </location>
</feature>
<comment type="caution">
    <text evidence="2">The sequence shown here is derived from an EMBL/GenBank/DDBJ whole genome shotgun (WGS) entry which is preliminary data.</text>
</comment>
<name>A0A6S7I1J1_PARCT</name>
<feature type="compositionally biased region" description="Basic and acidic residues" evidence="1">
    <location>
        <begin position="419"/>
        <end position="439"/>
    </location>
</feature>
<evidence type="ECO:0000313" key="3">
    <source>
        <dbReference type="Proteomes" id="UP001152795"/>
    </source>
</evidence>
<accession>A0A6S7I1J1</accession>
<reference evidence="2" key="1">
    <citation type="submission" date="2020-04" db="EMBL/GenBank/DDBJ databases">
        <authorList>
            <person name="Alioto T."/>
            <person name="Alioto T."/>
            <person name="Gomez Garrido J."/>
        </authorList>
    </citation>
    <scope>NUCLEOTIDE SEQUENCE</scope>
    <source>
        <strain evidence="2">A484AB</strain>
    </source>
</reference>
<feature type="non-terminal residue" evidence="2">
    <location>
        <position position="1"/>
    </location>
</feature>
<dbReference type="AlphaFoldDB" id="A0A6S7I1J1"/>
<feature type="compositionally biased region" description="Basic residues" evidence="1">
    <location>
        <begin position="324"/>
        <end position="339"/>
    </location>
</feature>
<feature type="region of interest" description="Disordered" evidence="1">
    <location>
        <begin position="165"/>
        <end position="196"/>
    </location>
</feature>
<feature type="region of interest" description="Disordered" evidence="1">
    <location>
        <begin position="404"/>
        <end position="445"/>
    </location>
</feature>
<dbReference type="EMBL" id="CACRXK020006953">
    <property type="protein sequence ID" value="CAB4010907.1"/>
    <property type="molecule type" value="Genomic_DNA"/>
</dbReference>
<dbReference type="Proteomes" id="UP001152795">
    <property type="component" value="Unassembled WGS sequence"/>
</dbReference>
<keyword evidence="3" id="KW-1185">Reference proteome</keyword>
<dbReference type="OrthoDB" id="418242at2759"/>
<feature type="region of interest" description="Disordered" evidence="1">
    <location>
        <begin position="321"/>
        <end position="344"/>
    </location>
</feature>
<organism evidence="2 3">
    <name type="scientific">Paramuricea clavata</name>
    <name type="common">Red gorgonian</name>
    <name type="synonym">Violescent sea-whip</name>
    <dbReference type="NCBI Taxonomy" id="317549"/>
    <lineage>
        <taxon>Eukaryota</taxon>
        <taxon>Metazoa</taxon>
        <taxon>Cnidaria</taxon>
        <taxon>Anthozoa</taxon>
        <taxon>Octocorallia</taxon>
        <taxon>Malacalcyonacea</taxon>
        <taxon>Plexauridae</taxon>
        <taxon>Paramuricea</taxon>
    </lineage>
</organism>
<protein>
    <submittedName>
        <fullName evidence="2">Uncharacterized protein</fullName>
    </submittedName>
</protein>
<feature type="compositionally biased region" description="Low complexity" evidence="1">
    <location>
        <begin position="187"/>
        <end position="196"/>
    </location>
</feature>
<proteinExistence type="predicted"/>
<feature type="compositionally biased region" description="Polar residues" evidence="1">
    <location>
        <begin position="229"/>
        <end position="244"/>
    </location>
</feature>
<evidence type="ECO:0000256" key="1">
    <source>
        <dbReference type="SAM" id="MobiDB-lite"/>
    </source>
</evidence>
<evidence type="ECO:0000313" key="2">
    <source>
        <dbReference type="EMBL" id="CAB4010907.1"/>
    </source>
</evidence>
<gene>
    <name evidence="2" type="ORF">PACLA_8A043349</name>
</gene>